<dbReference type="InterPro" id="IPR000868">
    <property type="entry name" value="Isochorismatase-like_dom"/>
</dbReference>
<proteinExistence type="predicted"/>
<evidence type="ECO:0000313" key="4">
    <source>
        <dbReference type="Proteomes" id="UP000494252"/>
    </source>
</evidence>
<dbReference type="CDD" id="cd00431">
    <property type="entry name" value="cysteine_hydrolases"/>
    <property type="match status" value="1"/>
</dbReference>
<dbReference type="Proteomes" id="UP000494252">
    <property type="component" value="Unassembled WGS sequence"/>
</dbReference>
<keyword evidence="4" id="KW-1185">Reference proteome</keyword>
<dbReference type="EMBL" id="CADIKI010000022">
    <property type="protein sequence ID" value="CAB3805762.1"/>
    <property type="molecule type" value="Genomic_DNA"/>
</dbReference>
<keyword evidence="1 3" id="KW-0378">Hydrolase</keyword>
<evidence type="ECO:0000313" key="3">
    <source>
        <dbReference type="EMBL" id="CAB3805762.1"/>
    </source>
</evidence>
<dbReference type="PANTHER" id="PTHR43540:SF16">
    <property type="entry name" value="ISOCHORISMATASE-LIKE DOMAIN-CONTAINING PROTEIN"/>
    <property type="match status" value="1"/>
</dbReference>
<dbReference type="Gene3D" id="3.40.50.850">
    <property type="entry name" value="Isochorismatase-like"/>
    <property type="match status" value="1"/>
</dbReference>
<dbReference type="EC" id="3.5.1.110" evidence="3"/>
<dbReference type="InterPro" id="IPR036380">
    <property type="entry name" value="Isochorismatase-like_sf"/>
</dbReference>
<evidence type="ECO:0000259" key="2">
    <source>
        <dbReference type="Pfam" id="PF00857"/>
    </source>
</evidence>
<dbReference type="InterPro" id="IPR050272">
    <property type="entry name" value="Isochorismatase-like_hydrls"/>
</dbReference>
<dbReference type="RefSeq" id="WP_175165074.1">
    <property type="nucleotide sequence ID" value="NZ_CADIKI010000022.1"/>
</dbReference>
<dbReference type="AlphaFoldDB" id="A0A6J5GY11"/>
<reference evidence="3 4" key="1">
    <citation type="submission" date="2020-04" db="EMBL/GenBank/DDBJ databases">
        <authorList>
            <person name="De Canck E."/>
        </authorList>
    </citation>
    <scope>NUCLEOTIDE SEQUENCE [LARGE SCALE GENOMIC DNA]</scope>
    <source>
        <strain evidence="3 4">LMG 27177</strain>
    </source>
</reference>
<dbReference type="Pfam" id="PF00857">
    <property type="entry name" value="Isochorismatase"/>
    <property type="match status" value="1"/>
</dbReference>
<accession>A0A6J5GY11</accession>
<feature type="domain" description="Isochorismatase-like" evidence="2">
    <location>
        <begin position="11"/>
        <end position="190"/>
    </location>
</feature>
<name>A0A6J5GY11_9BURK</name>
<evidence type="ECO:0000256" key="1">
    <source>
        <dbReference type="ARBA" id="ARBA00022801"/>
    </source>
</evidence>
<sequence length="209" mass="23168">MAIPTYSTDVSALVLVDVLNDFLAEDGKINSLIREQIENVGLIENLLRLLSGARAASLPIFYAPHGLHEHSFDDVKYVPVRMQGAMQNHIFWEGEYGSDFYEPLRPHDGDTVVGRHRTFNAFMGTDLDAQLKKRGIEKVILAGLTSHTCVEGTGRHATEAGYHLTFLKDAVAEFTPVAHKMAVEISYPTFGHEVLTVDQFLASVRQSGQ</sequence>
<dbReference type="SUPFAM" id="SSF52499">
    <property type="entry name" value="Isochorismatase-like hydrolases"/>
    <property type="match status" value="1"/>
</dbReference>
<dbReference type="GO" id="GO:0016787">
    <property type="term" value="F:hydrolase activity"/>
    <property type="evidence" value="ECO:0007669"/>
    <property type="project" value="UniProtKB-KW"/>
</dbReference>
<protein>
    <submittedName>
        <fullName evidence="3">Peroxyureidoacrylate/ureidoacrylate amidohydrolase RutB</fullName>
        <ecNumber evidence="3">3.5.1.110</ecNumber>
    </submittedName>
</protein>
<gene>
    <name evidence="3" type="primary">rutB_5</name>
    <name evidence="3" type="ORF">LMG27177_05926</name>
</gene>
<organism evidence="3 4">
    <name type="scientific">Paraburkholderia fynbosensis</name>
    <dbReference type="NCBI Taxonomy" id="1200993"/>
    <lineage>
        <taxon>Bacteria</taxon>
        <taxon>Pseudomonadati</taxon>
        <taxon>Pseudomonadota</taxon>
        <taxon>Betaproteobacteria</taxon>
        <taxon>Burkholderiales</taxon>
        <taxon>Burkholderiaceae</taxon>
        <taxon>Paraburkholderia</taxon>
    </lineage>
</organism>
<dbReference type="PANTHER" id="PTHR43540">
    <property type="entry name" value="PEROXYUREIDOACRYLATE/UREIDOACRYLATE AMIDOHYDROLASE-RELATED"/>
    <property type="match status" value="1"/>
</dbReference>